<feature type="domain" description="Peptidase S26" evidence="8">
    <location>
        <begin position="336"/>
        <end position="411"/>
    </location>
</feature>
<evidence type="ECO:0000256" key="1">
    <source>
        <dbReference type="ARBA" id="ARBA00000677"/>
    </source>
</evidence>
<dbReference type="InterPro" id="IPR019758">
    <property type="entry name" value="Pept_S26A_signal_pept_1_CS"/>
</dbReference>
<evidence type="ECO:0000256" key="7">
    <source>
        <dbReference type="RuleBase" id="RU362042"/>
    </source>
</evidence>
<feature type="active site" evidence="6">
    <location>
        <position position="201"/>
    </location>
</feature>
<comment type="similarity">
    <text evidence="2 7">Belongs to the peptidase S26 family.</text>
</comment>
<dbReference type="AlphaFoldDB" id="A0A5C6RUN6"/>
<dbReference type="NCBIfam" id="TIGR02227">
    <property type="entry name" value="sigpep_I_bact"/>
    <property type="match status" value="2"/>
</dbReference>
<dbReference type="GO" id="GO:0004252">
    <property type="term" value="F:serine-type endopeptidase activity"/>
    <property type="evidence" value="ECO:0007669"/>
    <property type="project" value="InterPro"/>
</dbReference>
<keyword evidence="7" id="KW-0645">Protease</keyword>
<comment type="subcellular location">
    <subcellularLocation>
        <location evidence="7">Membrane</location>
        <topology evidence="7">Single-pass type II membrane protein</topology>
    </subcellularLocation>
</comment>
<keyword evidence="7" id="KW-0812">Transmembrane</keyword>
<dbReference type="GO" id="GO:0016020">
    <property type="term" value="C:membrane"/>
    <property type="evidence" value="ECO:0007669"/>
    <property type="project" value="UniProtKB-SubCell"/>
</dbReference>
<reference evidence="9 10" key="1">
    <citation type="submission" date="2019-08" db="EMBL/GenBank/DDBJ databases">
        <title>Genome of Vicingus serpentipes NCIMB 15042.</title>
        <authorList>
            <person name="Bowman J.P."/>
        </authorList>
    </citation>
    <scope>NUCLEOTIDE SEQUENCE [LARGE SCALE GENOMIC DNA]</scope>
    <source>
        <strain evidence="9 10">NCIMB 15042</strain>
    </source>
</reference>
<evidence type="ECO:0000313" key="10">
    <source>
        <dbReference type="Proteomes" id="UP000321721"/>
    </source>
</evidence>
<dbReference type="GO" id="GO:0009003">
    <property type="term" value="F:signal peptidase activity"/>
    <property type="evidence" value="ECO:0007669"/>
    <property type="project" value="UniProtKB-EC"/>
</dbReference>
<dbReference type="InterPro" id="IPR000223">
    <property type="entry name" value="Pept_S26A_signal_pept_1"/>
</dbReference>
<evidence type="ECO:0000256" key="6">
    <source>
        <dbReference type="PIRSR" id="PIRSR600223-1"/>
    </source>
</evidence>
<dbReference type="PROSITE" id="PS00761">
    <property type="entry name" value="SPASE_I_3"/>
    <property type="match status" value="1"/>
</dbReference>
<comment type="catalytic activity">
    <reaction evidence="1 7">
        <text>Cleavage of hydrophobic, N-terminal signal or leader sequences from secreted and periplasmic proteins.</text>
        <dbReference type="EC" id="3.4.21.89"/>
    </reaction>
</comment>
<dbReference type="PRINTS" id="PR00727">
    <property type="entry name" value="LEADERPTASE"/>
</dbReference>
<feature type="transmembrane region" description="Helical" evidence="7">
    <location>
        <begin position="51"/>
        <end position="69"/>
    </location>
</feature>
<dbReference type="SUPFAM" id="SSF51306">
    <property type="entry name" value="LexA/Signal peptidase"/>
    <property type="match status" value="1"/>
</dbReference>
<organism evidence="9 10">
    <name type="scientific">Vicingus serpentipes</name>
    <dbReference type="NCBI Taxonomy" id="1926625"/>
    <lineage>
        <taxon>Bacteria</taxon>
        <taxon>Pseudomonadati</taxon>
        <taxon>Bacteroidota</taxon>
        <taxon>Flavobacteriia</taxon>
        <taxon>Flavobacteriales</taxon>
        <taxon>Vicingaceae</taxon>
        <taxon>Vicingus</taxon>
    </lineage>
</organism>
<dbReference type="GO" id="GO:0006465">
    <property type="term" value="P:signal peptide processing"/>
    <property type="evidence" value="ECO:0007669"/>
    <property type="project" value="InterPro"/>
</dbReference>
<accession>A0A5C6RUN6</accession>
<dbReference type="CDD" id="cd06530">
    <property type="entry name" value="S26_SPase_I"/>
    <property type="match status" value="2"/>
</dbReference>
<dbReference type="Proteomes" id="UP000321721">
    <property type="component" value="Unassembled WGS sequence"/>
</dbReference>
<dbReference type="EMBL" id="VOOS01000002">
    <property type="protein sequence ID" value="TXB66216.1"/>
    <property type="molecule type" value="Genomic_DNA"/>
</dbReference>
<proteinExistence type="inferred from homology"/>
<keyword evidence="5 7" id="KW-0378">Hydrolase</keyword>
<dbReference type="OrthoDB" id="9802919at2"/>
<dbReference type="InterPro" id="IPR036286">
    <property type="entry name" value="LexA/Signal_pep-like_sf"/>
</dbReference>
<keyword evidence="7" id="KW-1133">Transmembrane helix</keyword>
<keyword evidence="10" id="KW-1185">Reference proteome</keyword>
<comment type="caution">
    <text evidence="9">The sequence shown here is derived from an EMBL/GenBank/DDBJ whole genome shotgun (WGS) entry which is preliminary data.</text>
</comment>
<name>A0A5C6RUN6_9FLAO</name>
<protein>
    <recommendedName>
        <fullName evidence="4 7">Signal peptidase I</fullName>
        <ecNumber evidence="3 7">3.4.21.89</ecNumber>
    </recommendedName>
</protein>
<evidence type="ECO:0000256" key="3">
    <source>
        <dbReference type="ARBA" id="ARBA00013208"/>
    </source>
</evidence>
<dbReference type="Gene3D" id="2.10.109.10">
    <property type="entry name" value="Umud Fragment, subunit A"/>
    <property type="match status" value="2"/>
</dbReference>
<dbReference type="PANTHER" id="PTHR43390">
    <property type="entry name" value="SIGNAL PEPTIDASE I"/>
    <property type="match status" value="1"/>
</dbReference>
<feature type="domain" description="Peptidase S26" evidence="8">
    <location>
        <begin position="49"/>
        <end position="229"/>
    </location>
</feature>
<evidence type="ECO:0000313" key="9">
    <source>
        <dbReference type="EMBL" id="TXB66216.1"/>
    </source>
</evidence>
<evidence type="ECO:0000259" key="8">
    <source>
        <dbReference type="Pfam" id="PF10502"/>
    </source>
</evidence>
<sequence length="431" mass="49852">MKLFGKVKFSEHFLGVVFAGIYLPYIAFQDDFKFIGYEEAAKYKKTKKREWADAIVFAVIAATLIRGLYMEAFTIPTSSMEQKLLVGDFLFVNKMAYGARIPNTPVSFPFTHHSFPEWVPIVGGSQSYTDLIKFPYTKLPAMGDVERNDCVVFNFPAGDTVALEHQNQVYDQLVRDYGRDFVWNNFTIKGRPADKQENYIKRCVGLPGDKLQIVDTKLMINDAPAYFDENAQFTYKVVTDGTGFNEKMLQKKGITTEPVQKISDYGEYELTLTDEAVEKVKQFSYVKSIERNIEPLGYVYKFQNQPVFPNDTAYNWTRDNFGPMVIPAKGMTVELNLNNLPLYKRIIHNYEKHELKVTDGKIYIDGVEATSYTFAMDYYWMMGDNRHNSLDSRYWGFVPEDHIVGKAVFVWLSYDAQLGRIRWERLFSLVH</sequence>
<dbReference type="EC" id="3.4.21.89" evidence="3 7"/>
<keyword evidence="7" id="KW-0472">Membrane</keyword>
<evidence type="ECO:0000256" key="5">
    <source>
        <dbReference type="ARBA" id="ARBA00022801"/>
    </source>
</evidence>
<dbReference type="Pfam" id="PF10502">
    <property type="entry name" value="Peptidase_S26"/>
    <property type="match status" value="2"/>
</dbReference>
<feature type="active site" evidence="6">
    <location>
        <position position="79"/>
    </location>
</feature>
<dbReference type="InterPro" id="IPR019533">
    <property type="entry name" value="Peptidase_S26"/>
</dbReference>
<dbReference type="PANTHER" id="PTHR43390:SF1">
    <property type="entry name" value="CHLOROPLAST PROCESSING PEPTIDASE"/>
    <property type="match status" value="1"/>
</dbReference>
<evidence type="ECO:0000256" key="4">
    <source>
        <dbReference type="ARBA" id="ARBA00019232"/>
    </source>
</evidence>
<gene>
    <name evidence="9" type="primary">lepB</name>
    <name evidence="9" type="ORF">FRY74_05105</name>
</gene>
<evidence type="ECO:0000256" key="2">
    <source>
        <dbReference type="ARBA" id="ARBA00009370"/>
    </source>
</evidence>